<dbReference type="SMART" id="SM00256">
    <property type="entry name" value="FBOX"/>
    <property type="match status" value="1"/>
</dbReference>
<protein>
    <recommendedName>
        <fullName evidence="5">F-box domain-containing protein</fullName>
    </recommendedName>
</protein>
<dbReference type="InterPro" id="IPR036047">
    <property type="entry name" value="F-box-like_dom_sf"/>
</dbReference>
<dbReference type="PRINTS" id="PR00320">
    <property type="entry name" value="GPROTEINBRPT"/>
</dbReference>
<feature type="region of interest" description="Disordered" evidence="4">
    <location>
        <begin position="783"/>
        <end position="870"/>
    </location>
</feature>
<gene>
    <name evidence="6" type="ORF">PGT21_013849</name>
</gene>
<dbReference type="PROSITE" id="PS00678">
    <property type="entry name" value="WD_REPEATS_1"/>
    <property type="match status" value="4"/>
</dbReference>
<evidence type="ECO:0000256" key="4">
    <source>
        <dbReference type="SAM" id="MobiDB-lite"/>
    </source>
</evidence>
<dbReference type="PROSITE" id="PS50082">
    <property type="entry name" value="WD_REPEATS_2"/>
    <property type="match status" value="6"/>
</dbReference>
<feature type="compositionally biased region" description="Pro residues" evidence="4">
    <location>
        <begin position="56"/>
        <end position="74"/>
    </location>
</feature>
<feature type="compositionally biased region" description="Polar residues" evidence="4">
    <location>
        <begin position="487"/>
        <end position="496"/>
    </location>
</feature>
<feature type="region of interest" description="Disordered" evidence="4">
    <location>
        <begin position="1"/>
        <end position="91"/>
    </location>
</feature>
<feature type="repeat" description="WD" evidence="3">
    <location>
        <begin position="1097"/>
        <end position="1136"/>
    </location>
</feature>
<dbReference type="InterPro" id="IPR020472">
    <property type="entry name" value="WD40_PAC1"/>
</dbReference>
<feature type="region of interest" description="Disordered" evidence="4">
    <location>
        <begin position="423"/>
        <end position="450"/>
    </location>
</feature>
<evidence type="ECO:0000256" key="3">
    <source>
        <dbReference type="PROSITE-ProRule" id="PRU00221"/>
    </source>
</evidence>
<dbReference type="Pfam" id="PF12937">
    <property type="entry name" value="F-box-like"/>
    <property type="match status" value="1"/>
</dbReference>
<feature type="repeat" description="WD" evidence="3">
    <location>
        <begin position="975"/>
        <end position="1014"/>
    </location>
</feature>
<name>A0A5B0R0N1_PUCGR</name>
<evidence type="ECO:0000256" key="2">
    <source>
        <dbReference type="ARBA" id="ARBA00022737"/>
    </source>
</evidence>
<feature type="repeat" description="WD" evidence="3">
    <location>
        <begin position="1055"/>
        <end position="1096"/>
    </location>
</feature>
<feature type="repeat" description="WD" evidence="3">
    <location>
        <begin position="933"/>
        <end position="974"/>
    </location>
</feature>
<feature type="compositionally biased region" description="Polar residues" evidence="4">
    <location>
        <begin position="762"/>
        <end position="771"/>
    </location>
</feature>
<evidence type="ECO:0000256" key="1">
    <source>
        <dbReference type="ARBA" id="ARBA00022574"/>
    </source>
</evidence>
<feature type="repeat" description="WD" evidence="3">
    <location>
        <begin position="903"/>
        <end position="932"/>
    </location>
</feature>
<organism evidence="6 7">
    <name type="scientific">Puccinia graminis f. sp. tritici</name>
    <dbReference type="NCBI Taxonomy" id="56615"/>
    <lineage>
        <taxon>Eukaryota</taxon>
        <taxon>Fungi</taxon>
        <taxon>Dikarya</taxon>
        <taxon>Basidiomycota</taxon>
        <taxon>Pucciniomycotina</taxon>
        <taxon>Pucciniomycetes</taxon>
        <taxon>Pucciniales</taxon>
        <taxon>Pucciniaceae</taxon>
        <taxon>Puccinia</taxon>
    </lineage>
</organism>
<feature type="compositionally biased region" description="Low complexity" evidence="4">
    <location>
        <begin position="9"/>
        <end position="33"/>
    </location>
</feature>
<dbReference type="AlphaFoldDB" id="A0A5B0R0N1"/>
<dbReference type="InterPro" id="IPR015943">
    <property type="entry name" value="WD40/YVTN_repeat-like_dom_sf"/>
</dbReference>
<feature type="compositionally biased region" description="Low complexity" evidence="4">
    <location>
        <begin position="290"/>
        <end position="312"/>
    </location>
</feature>
<dbReference type="InterPro" id="IPR001680">
    <property type="entry name" value="WD40_rpt"/>
</dbReference>
<dbReference type="CDD" id="cd00200">
    <property type="entry name" value="WD40"/>
    <property type="match status" value="1"/>
</dbReference>
<feature type="region of interest" description="Disordered" evidence="4">
    <location>
        <begin position="467"/>
        <end position="512"/>
    </location>
</feature>
<sequence length="1176" mass="128280">MNERSTGTTNNNNHFNIIHPTPTTTNQQQQQQQLPNSNFQSTPTMAQQQQQQQQHAPPPLCRAISPPTPAPSPQPDSDKDHNWAFNSPPPDHQLPNSLLQAFSSLSLLNRSKFLNSLLPILNLNELTNLSARILPRLKRDFLRELPIEISLHILSFVDDPKTLMRAGMVSRFWRSLVSDETTWKGMCWKRGFNNDGTQSGIPLSLAERMEKERKGRVATYRAGVEERRRRKKSSSNRHDQQLPQSQSSRHSHHQTNPPNQSIHQHLPFRQSDHHPSRQSSLGISSQPSNTTTAGLGLGTTTTTTTTSALALSQSINPEPTPTNNPTESASYLTAHSNPGPPILNNRLNQLPISRRNSFNDLLTSPRLDQLTISNNSSASLTPLAGLSTSTLHQIQRPSPLASQPISAQDSSITPAIKQPHKVINANSPQPGMVAPTDATSPRRTRPHSMPVLGLSFNLTRSVSAFADLDHDPSTNTTDRESMDDHLGSSNSQTTSYIPDHPDSAAWTPGSVGPTELPQSAASFYDDFEYSPRTPFSYKSYFKRAYLTESNWLRGPGELIAMQTSQNNDGHEGVVTSLGFDDDWIVVGMATSKIHVFNAHTGEFTRTLTGHELGVWCLALVSKGGIRDPRDPLPEDAKGKKAESHLEDDFQLPGGRYPPAHTSGLFTAAEESSPSSAHAPSTEWISSAYHPSSYATNMMRGHGGLGMNSWTRERHGSQDTTVRGRTLPATDMSSIFQPASANMTLDEPAAPMPLPATMAPQEWPSSNENHSSGVLQAAAPLPSFSRIPQAPSSASDPNSLSADLRQQQPGSSARMSSQTPVGRPAAPRMAPLGFDYRRPRRPSSFSSFMTSHPHAHSEDYSARSASHQTQYGTHGTPGGMGLGAGGPSAGNLQQASACGIARGWGQKGSLVVSGGCDRDVRVWDVMSGQCKFVLHGHSSTIRCLKVLDGRPIAVSGSRDSSLRVWDIERGMQKHVLVGHTSSVRAIEVHGNRAVSGSYDTTCRLWDVDSGECLKVLRGHYHQIYAVAFDGIRIASGSMDSTVCIWSASTGELMALLQGHTALVGQVQINGQSNVLVTGGSDGRVVIFSLDSFECLHRLCAHDNSVTCLQFDDRFVVTGGNDGRVKLWDFKTGSFIRELAEPCEAVWRITLRDDKAVLFCKREGKTVMEVISFRPSLD</sequence>
<dbReference type="SUPFAM" id="SSF81383">
    <property type="entry name" value="F-box domain"/>
    <property type="match status" value="1"/>
</dbReference>
<dbReference type="InterPro" id="IPR036322">
    <property type="entry name" value="WD40_repeat_dom_sf"/>
</dbReference>
<feature type="region of interest" description="Disordered" evidence="4">
    <location>
        <begin position="626"/>
        <end position="662"/>
    </location>
</feature>
<dbReference type="PROSITE" id="PS50181">
    <property type="entry name" value="FBOX"/>
    <property type="match status" value="1"/>
</dbReference>
<dbReference type="Proteomes" id="UP000324748">
    <property type="component" value="Unassembled WGS sequence"/>
</dbReference>
<accession>A0A5B0R0N1</accession>
<keyword evidence="1 3" id="KW-0853">WD repeat</keyword>
<feature type="domain" description="F-box" evidence="5">
    <location>
        <begin position="139"/>
        <end position="186"/>
    </location>
</feature>
<dbReference type="SUPFAM" id="SSF50978">
    <property type="entry name" value="WD40 repeat-like"/>
    <property type="match status" value="2"/>
</dbReference>
<proteinExistence type="predicted"/>
<feature type="region of interest" description="Disordered" evidence="4">
    <location>
        <begin position="746"/>
        <end position="771"/>
    </location>
</feature>
<dbReference type="Gene3D" id="2.130.10.10">
    <property type="entry name" value="YVTN repeat-like/Quinoprotein amine dehydrogenase"/>
    <property type="match status" value="2"/>
</dbReference>
<dbReference type="OrthoDB" id="190105at2759"/>
<dbReference type="Gene3D" id="1.20.1280.50">
    <property type="match status" value="1"/>
</dbReference>
<dbReference type="PANTHER" id="PTHR44129">
    <property type="entry name" value="WD REPEAT-CONTAINING PROTEIN POP1"/>
    <property type="match status" value="1"/>
</dbReference>
<feature type="compositionally biased region" description="Polar residues" evidence="4">
    <location>
        <begin position="277"/>
        <end position="289"/>
    </location>
</feature>
<evidence type="ECO:0000313" key="6">
    <source>
        <dbReference type="EMBL" id="KAA1119060.1"/>
    </source>
</evidence>
<dbReference type="InterPro" id="IPR019775">
    <property type="entry name" value="WD40_repeat_CS"/>
</dbReference>
<feature type="compositionally biased region" description="Polar residues" evidence="4">
    <location>
        <begin position="789"/>
        <end position="819"/>
    </location>
</feature>
<dbReference type="InterPro" id="IPR001810">
    <property type="entry name" value="F-box_dom"/>
</dbReference>
<dbReference type="SMART" id="SM00320">
    <property type="entry name" value="WD40"/>
    <property type="match status" value="7"/>
</dbReference>
<feature type="repeat" description="WD" evidence="3">
    <location>
        <begin position="1015"/>
        <end position="1054"/>
    </location>
</feature>
<evidence type="ECO:0000313" key="7">
    <source>
        <dbReference type="Proteomes" id="UP000324748"/>
    </source>
</evidence>
<dbReference type="EMBL" id="VSWC01000001">
    <property type="protein sequence ID" value="KAA1119060.1"/>
    <property type="molecule type" value="Genomic_DNA"/>
</dbReference>
<dbReference type="PROSITE" id="PS50294">
    <property type="entry name" value="WD_REPEATS_REGION"/>
    <property type="match status" value="4"/>
</dbReference>
<comment type="caution">
    <text evidence="6">The sequence shown here is derived from an EMBL/GenBank/DDBJ whole genome shotgun (WGS) entry which is preliminary data.</text>
</comment>
<keyword evidence="7" id="KW-1185">Reference proteome</keyword>
<feature type="compositionally biased region" description="Basic and acidic residues" evidence="4">
    <location>
        <begin position="467"/>
        <end position="486"/>
    </location>
</feature>
<feature type="compositionally biased region" description="Polar residues" evidence="4">
    <location>
        <begin position="34"/>
        <end position="46"/>
    </location>
</feature>
<dbReference type="Pfam" id="PF00400">
    <property type="entry name" value="WD40"/>
    <property type="match status" value="6"/>
</dbReference>
<dbReference type="InterPro" id="IPR050349">
    <property type="entry name" value="WD_LIS1/nudF_dynein_reg"/>
</dbReference>
<evidence type="ECO:0000259" key="5">
    <source>
        <dbReference type="PROSITE" id="PS50181"/>
    </source>
</evidence>
<feature type="compositionally biased region" description="Basic and acidic residues" evidence="4">
    <location>
        <begin position="626"/>
        <end position="647"/>
    </location>
</feature>
<reference evidence="6 7" key="1">
    <citation type="submission" date="2019-05" db="EMBL/GenBank/DDBJ databases">
        <title>Emergence of the Ug99 lineage of the wheat stem rust pathogen through somatic hybridization.</title>
        <authorList>
            <person name="Li F."/>
            <person name="Upadhyaya N.M."/>
            <person name="Sperschneider J."/>
            <person name="Matny O."/>
            <person name="Nguyen-Phuc H."/>
            <person name="Mago R."/>
            <person name="Raley C."/>
            <person name="Miller M.E."/>
            <person name="Silverstein K.A.T."/>
            <person name="Henningsen E."/>
            <person name="Hirsch C.D."/>
            <person name="Visser B."/>
            <person name="Pretorius Z.A."/>
            <person name="Steffenson B.J."/>
            <person name="Schwessinger B."/>
            <person name="Dodds P.N."/>
            <person name="Figueroa M."/>
        </authorList>
    </citation>
    <scope>NUCLEOTIDE SEQUENCE [LARGE SCALE GENOMIC DNA]</scope>
    <source>
        <strain evidence="6">21-0</strain>
    </source>
</reference>
<keyword evidence="2" id="KW-0677">Repeat</keyword>
<feature type="region of interest" description="Disordered" evidence="4">
    <location>
        <begin position="208"/>
        <end position="344"/>
    </location>
</feature>